<accession>A0A4R5CFQ4</accession>
<name>A0A4R5CFQ4_9ACTN</name>
<evidence type="ECO:0000313" key="4">
    <source>
        <dbReference type="Proteomes" id="UP000294739"/>
    </source>
</evidence>
<sequence length="233" mass="24426">MARHADRIEQADAVVDGRTGGRANRDLTSPHQRFGARLQRPNSAAALQARVIEQETRTLAEAFARVSEDGSVAAAAAAVVAARRRFVAGTGKAFAYASLLAVDLSAGLSNVTLVDGTLVRHVDVLADVRDADVLVAISLRRYRRETVALAERFAAAGGTVVAVTDAAASPLTSVAGQSIVVPTDSASFADSPTAVAAVVHLLATLTTASAKGARRRLAERDRLARELDIYWEG</sequence>
<keyword evidence="4" id="KW-1185">Reference proteome</keyword>
<reference evidence="3 4" key="1">
    <citation type="submission" date="2019-03" db="EMBL/GenBank/DDBJ databases">
        <title>Draft genome sequences of novel Actinobacteria.</title>
        <authorList>
            <person name="Sahin N."/>
            <person name="Ay H."/>
            <person name="Saygin H."/>
        </authorList>
    </citation>
    <scope>NUCLEOTIDE SEQUENCE [LARGE SCALE GENOMIC DNA]</scope>
    <source>
        <strain evidence="3 4">5K138</strain>
    </source>
</reference>
<dbReference type="InParanoid" id="A0A4R5CFQ4"/>
<dbReference type="EMBL" id="SMKZ01000063">
    <property type="protein sequence ID" value="TDD98931.1"/>
    <property type="molecule type" value="Genomic_DNA"/>
</dbReference>
<feature type="domain" description="SIS" evidence="2">
    <location>
        <begin position="75"/>
        <end position="218"/>
    </location>
</feature>
<dbReference type="PANTHER" id="PTHR30514">
    <property type="entry name" value="GLUCOKINASE"/>
    <property type="match status" value="1"/>
</dbReference>
<dbReference type="RefSeq" id="WP_131900839.1">
    <property type="nucleotide sequence ID" value="NZ_SMKZ01000063.1"/>
</dbReference>
<organism evidence="3 4">
    <name type="scientific">Jiangella asiatica</name>
    <dbReference type="NCBI Taxonomy" id="2530372"/>
    <lineage>
        <taxon>Bacteria</taxon>
        <taxon>Bacillati</taxon>
        <taxon>Actinomycetota</taxon>
        <taxon>Actinomycetes</taxon>
        <taxon>Jiangellales</taxon>
        <taxon>Jiangellaceae</taxon>
        <taxon>Jiangella</taxon>
    </lineage>
</organism>
<evidence type="ECO:0000256" key="1">
    <source>
        <dbReference type="SAM" id="MobiDB-lite"/>
    </source>
</evidence>
<feature type="compositionally biased region" description="Basic and acidic residues" evidence="1">
    <location>
        <begin position="1"/>
        <end position="10"/>
    </location>
</feature>
<dbReference type="Pfam" id="PF01380">
    <property type="entry name" value="SIS"/>
    <property type="match status" value="1"/>
</dbReference>
<feature type="region of interest" description="Disordered" evidence="1">
    <location>
        <begin position="1"/>
        <end position="29"/>
    </location>
</feature>
<comment type="caution">
    <text evidence="3">The sequence shown here is derived from an EMBL/GenBank/DDBJ whole genome shotgun (WGS) entry which is preliminary data.</text>
</comment>
<protein>
    <submittedName>
        <fullName evidence="3">MurR/RpiR family transcriptional regulator</fullName>
    </submittedName>
</protein>
<evidence type="ECO:0000259" key="2">
    <source>
        <dbReference type="PROSITE" id="PS51464"/>
    </source>
</evidence>
<dbReference type="PANTHER" id="PTHR30514:SF18">
    <property type="entry name" value="RPIR-FAMILY TRANSCRIPTIONAL REGULATOR"/>
    <property type="match status" value="1"/>
</dbReference>
<dbReference type="OrthoDB" id="3290068at2"/>
<dbReference type="PROSITE" id="PS51464">
    <property type="entry name" value="SIS"/>
    <property type="match status" value="1"/>
</dbReference>
<dbReference type="Gene3D" id="3.40.50.10490">
    <property type="entry name" value="Glucose-6-phosphate isomerase like protein, domain 1"/>
    <property type="match status" value="1"/>
</dbReference>
<dbReference type="Proteomes" id="UP000294739">
    <property type="component" value="Unassembled WGS sequence"/>
</dbReference>
<dbReference type="SUPFAM" id="SSF53697">
    <property type="entry name" value="SIS domain"/>
    <property type="match status" value="1"/>
</dbReference>
<dbReference type="AlphaFoldDB" id="A0A4R5CFQ4"/>
<dbReference type="GO" id="GO:0003700">
    <property type="term" value="F:DNA-binding transcription factor activity"/>
    <property type="evidence" value="ECO:0007669"/>
    <property type="project" value="InterPro"/>
</dbReference>
<dbReference type="InterPro" id="IPR047640">
    <property type="entry name" value="RpiR-like"/>
</dbReference>
<dbReference type="InterPro" id="IPR046348">
    <property type="entry name" value="SIS_dom_sf"/>
</dbReference>
<proteinExistence type="predicted"/>
<dbReference type="GO" id="GO:1901135">
    <property type="term" value="P:carbohydrate derivative metabolic process"/>
    <property type="evidence" value="ECO:0007669"/>
    <property type="project" value="InterPro"/>
</dbReference>
<dbReference type="GO" id="GO:0003677">
    <property type="term" value="F:DNA binding"/>
    <property type="evidence" value="ECO:0007669"/>
    <property type="project" value="InterPro"/>
</dbReference>
<evidence type="ECO:0000313" key="3">
    <source>
        <dbReference type="EMBL" id="TDD98931.1"/>
    </source>
</evidence>
<dbReference type="InterPro" id="IPR001347">
    <property type="entry name" value="SIS_dom"/>
</dbReference>
<gene>
    <name evidence="3" type="ORF">E1269_28010</name>
</gene>
<dbReference type="GO" id="GO:0097367">
    <property type="term" value="F:carbohydrate derivative binding"/>
    <property type="evidence" value="ECO:0007669"/>
    <property type="project" value="InterPro"/>
</dbReference>